<dbReference type="InterPro" id="IPR052227">
    <property type="entry name" value="Arf-Rho-GAP_ANK-PH_domain"/>
</dbReference>
<dbReference type="PANTHER" id="PTHR45899:SF2">
    <property type="entry name" value="RHO GTPASE ACTIVATING PROTEIN AT 15B, ISOFORM C"/>
    <property type="match status" value="1"/>
</dbReference>
<dbReference type="WBParaSite" id="SRAE_2000216400.1">
    <property type="protein sequence ID" value="SRAE_2000216400.1"/>
    <property type="gene ID" value="WBGene00262373"/>
</dbReference>
<dbReference type="WormBase" id="SRAE_2000216400">
    <property type="protein sequence ID" value="SRP10931"/>
    <property type="gene ID" value="WBGene00262373"/>
</dbReference>
<evidence type="ECO:0000313" key="3">
    <source>
        <dbReference type="EMBL" id="CEF67502.1"/>
    </source>
</evidence>
<sequence>MEGKPIPLPRTSLLKKKEMLHSLTPPPIPERPKNILKPPPIPPRDKNLFYNKINNLSSEPIFSSSIETIHEDECLVSSKSDSQSILFQNPEYTSLDDLKISSSISESSNDETCSIESSKQQYTDNSECFGDFKQSHENILEPVYVINDNAKQSNSRVSIRADPIMGLPDRYDGEKITYYGWIEYKNGRKTKKYWAALKDGFLKFYDNEECENNPMFSYNLADLVYVGKNKNIPCCIIVLLRSKDKTAIWARIEMVTEEDQFKTWTHLLARSVVPSVKYDNDEFSDLDVGGIVWFKEGTTSQWSQGWLYISQKTLNYMKLNMIYNRKIDIRKIRCLKKNICKTDWCPFVYNTNEGPIVCSQGGNSFYMQGENDIWSTSN</sequence>
<dbReference type="InterPro" id="IPR011993">
    <property type="entry name" value="PH-like_dom_sf"/>
</dbReference>
<dbReference type="RefSeq" id="XP_024506702.1">
    <property type="nucleotide sequence ID" value="XM_024653202.1"/>
</dbReference>
<gene>
    <name evidence="3 5 6" type="ORF">SRAE_2000216400</name>
</gene>
<dbReference type="InterPro" id="IPR001849">
    <property type="entry name" value="PH_domain"/>
</dbReference>
<dbReference type="EMBL" id="LN609529">
    <property type="protein sequence ID" value="CEF67502.1"/>
    <property type="molecule type" value="Genomic_DNA"/>
</dbReference>
<evidence type="ECO:0000313" key="4">
    <source>
        <dbReference type="Proteomes" id="UP000035682"/>
    </source>
</evidence>
<feature type="region of interest" description="Disordered" evidence="1">
    <location>
        <begin position="22"/>
        <end position="42"/>
    </location>
</feature>
<dbReference type="STRING" id="34506.A0A090LCK5"/>
<dbReference type="AlphaFoldDB" id="A0A090LCK5"/>
<protein>
    <submittedName>
        <fullName evidence="3 5">Rho GTPase activating protein at 15B</fullName>
    </submittedName>
</protein>
<name>A0A090LCK5_STRRB</name>
<feature type="domain" description="PH" evidence="2">
    <location>
        <begin position="176"/>
        <end position="275"/>
    </location>
</feature>
<evidence type="ECO:0000313" key="5">
    <source>
        <dbReference type="WBParaSite" id="SRAE_2000216400.1"/>
    </source>
</evidence>
<dbReference type="SMART" id="SM00233">
    <property type="entry name" value="PH"/>
    <property type="match status" value="1"/>
</dbReference>
<organism evidence="3">
    <name type="scientific">Strongyloides ratti</name>
    <name type="common">Parasitic roundworm</name>
    <dbReference type="NCBI Taxonomy" id="34506"/>
    <lineage>
        <taxon>Eukaryota</taxon>
        <taxon>Metazoa</taxon>
        <taxon>Ecdysozoa</taxon>
        <taxon>Nematoda</taxon>
        <taxon>Chromadorea</taxon>
        <taxon>Rhabditida</taxon>
        <taxon>Tylenchina</taxon>
        <taxon>Panagrolaimomorpha</taxon>
        <taxon>Strongyloidoidea</taxon>
        <taxon>Strongyloididae</taxon>
        <taxon>Strongyloides</taxon>
    </lineage>
</organism>
<dbReference type="GO" id="GO:0005547">
    <property type="term" value="F:phosphatidylinositol-3,4,5-trisphosphate binding"/>
    <property type="evidence" value="ECO:0007669"/>
    <property type="project" value="TreeGrafter"/>
</dbReference>
<evidence type="ECO:0000256" key="1">
    <source>
        <dbReference type="SAM" id="MobiDB-lite"/>
    </source>
</evidence>
<dbReference type="SUPFAM" id="SSF50729">
    <property type="entry name" value="PH domain-like"/>
    <property type="match status" value="1"/>
</dbReference>
<evidence type="ECO:0000313" key="6">
    <source>
        <dbReference type="WormBase" id="SRAE_2000216400"/>
    </source>
</evidence>
<dbReference type="Gene3D" id="2.30.29.30">
    <property type="entry name" value="Pleckstrin-homology domain (PH domain)/Phosphotyrosine-binding domain (PTB)"/>
    <property type="match status" value="1"/>
</dbReference>
<dbReference type="PANTHER" id="PTHR45899">
    <property type="entry name" value="RHO GTPASE ACTIVATING PROTEIN AT 15B, ISOFORM C"/>
    <property type="match status" value="1"/>
</dbReference>
<accession>A0A090LCK5</accession>
<reference evidence="5" key="2">
    <citation type="submission" date="2020-12" db="UniProtKB">
        <authorList>
            <consortium name="WormBaseParasite"/>
        </authorList>
    </citation>
    <scope>IDENTIFICATION</scope>
</reference>
<keyword evidence="4" id="KW-1185">Reference proteome</keyword>
<reference evidence="3 4" key="1">
    <citation type="submission" date="2014-09" db="EMBL/GenBank/DDBJ databases">
        <authorList>
            <person name="Martin A.A."/>
        </authorList>
    </citation>
    <scope>NUCLEOTIDE SEQUENCE</scope>
    <source>
        <strain evidence="4">ED321</strain>
        <strain evidence="3">ED321 Heterogonic</strain>
    </source>
</reference>
<dbReference type="GeneID" id="36379867"/>
<proteinExistence type="predicted"/>
<evidence type="ECO:0000259" key="2">
    <source>
        <dbReference type="SMART" id="SM00233"/>
    </source>
</evidence>
<dbReference type="Proteomes" id="UP000035682">
    <property type="component" value="Unplaced"/>
</dbReference>
<dbReference type="GO" id="GO:0005737">
    <property type="term" value="C:cytoplasm"/>
    <property type="evidence" value="ECO:0007669"/>
    <property type="project" value="TreeGrafter"/>
</dbReference>
<dbReference type="CTD" id="36379867"/>